<keyword evidence="3" id="KW-1185">Reference proteome</keyword>
<evidence type="ECO:0000313" key="2">
    <source>
        <dbReference type="EMBL" id="MBF8644671.1"/>
    </source>
</evidence>
<evidence type="ECO:0000313" key="3">
    <source>
        <dbReference type="Proteomes" id="UP000639294"/>
    </source>
</evidence>
<name>A0ABS0FWD6_9PSED</name>
<organism evidence="2 3">
    <name type="scientific">Pseudomonas pudica</name>
    <dbReference type="NCBI Taxonomy" id="272772"/>
    <lineage>
        <taxon>Bacteria</taxon>
        <taxon>Pseudomonadati</taxon>
        <taxon>Pseudomonadota</taxon>
        <taxon>Gammaproteobacteria</taxon>
        <taxon>Pseudomonadales</taxon>
        <taxon>Pseudomonadaceae</taxon>
        <taxon>Pseudomonas</taxon>
    </lineage>
</organism>
<proteinExistence type="predicted"/>
<dbReference type="EMBL" id="JADLJS010000003">
    <property type="protein sequence ID" value="MBF8644671.1"/>
    <property type="molecule type" value="Genomic_DNA"/>
</dbReference>
<sequence>MSNGNQQTPTSVTLPPSTSPNRSLILNKTLAKTTTSSLLHKSSLMTACYTCERSISLEAFLKYTPIKLTSNLLRFTQLDTWAILNTITLLKDEKFLLAELKDTATQHQEKSYLLPFVMLADRRGRPAVPETTLALFRKALTPGKTIHGKKKMHVNVIVPEIIWEAFLIKALGWWVESGTAPEHLVEMNLELDLGL</sequence>
<feature type="region of interest" description="Disordered" evidence="1">
    <location>
        <begin position="1"/>
        <end position="20"/>
    </location>
</feature>
<protein>
    <submittedName>
        <fullName evidence="2">Uncharacterized protein</fullName>
    </submittedName>
</protein>
<comment type="caution">
    <text evidence="2">The sequence shown here is derived from an EMBL/GenBank/DDBJ whole genome shotgun (WGS) entry which is preliminary data.</text>
</comment>
<dbReference type="RefSeq" id="WP_196172961.1">
    <property type="nucleotide sequence ID" value="NZ_JADLJR010000006.1"/>
</dbReference>
<feature type="compositionally biased region" description="Low complexity" evidence="1">
    <location>
        <begin position="8"/>
        <end position="20"/>
    </location>
</feature>
<accession>A0ABS0FWD6</accession>
<evidence type="ECO:0000256" key="1">
    <source>
        <dbReference type="SAM" id="MobiDB-lite"/>
    </source>
</evidence>
<reference evidence="2 3" key="1">
    <citation type="submission" date="2020-10" db="EMBL/GenBank/DDBJ databases">
        <title>Genome sequences of Pseudomonas isolates.</title>
        <authorList>
            <person name="Wessels L."/>
            <person name="Reich F."/>
            <person name="Hammerl J."/>
        </authorList>
    </citation>
    <scope>NUCLEOTIDE SEQUENCE [LARGE SCALE GENOMIC DNA]</scope>
    <source>
        <strain evidence="2 3">20-MO00628-0</strain>
    </source>
</reference>
<dbReference type="Proteomes" id="UP000639294">
    <property type="component" value="Unassembled WGS sequence"/>
</dbReference>
<gene>
    <name evidence="2" type="ORF">IRZ77_03735</name>
</gene>